<dbReference type="InterPro" id="IPR051534">
    <property type="entry name" value="CBASS_pafABC_assoc_protein"/>
</dbReference>
<gene>
    <name evidence="3" type="ORF">JK634_15255</name>
</gene>
<reference evidence="3" key="1">
    <citation type="submission" date="2021-01" db="EMBL/GenBank/DDBJ databases">
        <title>Genome public.</title>
        <authorList>
            <person name="Liu C."/>
            <person name="Sun Q."/>
        </authorList>
    </citation>
    <scope>NUCLEOTIDE SEQUENCE</scope>
    <source>
        <strain evidence="3">YIM B02565</strain>
    </source>
</reference>
<organism evidence="3 4">
    <name type="scientific">Clostridium paridis</name>
    <dbReference type="NCBI Taxonomy" id="2803863"/>
    <lineage>
        <taxon>Bacteria</taxon>
        <taxon>Bacillati</taxon>
        <taxon>Bacillota</taxon>
        <taxon>Clostridia</taxon>
        <taxon>Eubacteriales</taxon>
        <taxon>Clostridiaceae</taxon>
        <taxon>Clostridium</taxon>
    </lineage>
</organism>
<proteinExistence type="predicted"/>
<accession>A0A937FFR9</accession>
<dbReference type="InterPro" id="IPR013196">
    <property type="entry name" value="HTH_11"/>
</dbReference>
<feature type="domain" description="WCX" evidence="2">
    <location>
        <begin position="323"/>
        <end position="383"/>
    </location>
</feature>
<dbReference type="Proteomes" id="UP000623681">
    <property type="component" value="Unassembled WGS sequence"/>
</dbReference>
<evidence type="ECO:0000313" key="4">
    <source>
        <dbReference type="Proteomes" id="UP000623681"/>
    </source>
</evidence>
<dbReference type="PANTHER" id="PTHR34580:SF9">
    <property type="entry name" value="SLL5097 PROTEIN"/>
    <property type="match status" value="1"/>
</dbReference>
<evidence type="ECO:0000313" key="3">
    <source>
        <dbReference type="EMBL" id="MBL4933170.1"/>
    </source>
</evidence>
<evidence type="ECO:0000259" key="2">
    <source>
        <dbReference type="Pfam" id="PF25583"/>
    </source>
</evidence>
<dbReference type="AlphaFoldDB" id="A0A937FFR9"/>
<dbReference type="EMBL" id="JAESWA010000023">
    <property type="protein sequence ID" value="MBL4933170.1"/>
    <property type="molecule type" value="Genomic_DNA"/>
</dbReference>
<name>A0A937FFR9_9CLOT</name>
<dbReference type="Gene3D" id="1.10.10.10">
    <property type="entry name" value="Winged helix-like DNA-binding domain superfamily/Winged helix DNA-binding domain"/>
    <property type="match status" value="1"/>
</dbReference>
<evidence type="ECO:0000259" key="1">
    <source>
        <dbReference type="Pfam" id="PF08279"/>
    </source>
</evidence>
<feature type="domain" description="Helix-turn-helix type 11" evidence="1">
    <location>
        <begin position="7"/>
        <end position="52"/>
    </location>
</feature>
<sequence length="392" mass="46617">MGIKERRINKLIALFNEREVLTVEEIKEELEINDRSVKSYIGFLREYGIEIIPMNKRYKAIKEEKLTGNLINKQELRMMKIMLTVSENSGCFDRKSLVDNVNKSLFDEESVSRKTIERAIKSCEEKKYIYLDENNKYRTSIVTDSFYFTNDEDIFKFIELCEIYKVSMPFYKEVNNLKNKIVTQLDYEDPSYNIYCIGRKYSEEAISKDIIRQFESLNYRKKAITISYNSKIGELTESIQVVTFLYNWEKDKSYVIGMVKDKLYFIDVKTIISIVPSDLENEFFNHKETLDKLDLMFGASLDEFYEVKVEFVNTFNIKEKVTRLHKHRKSSKLIKDGDKLIYSDKLYGIYDFARYLRSFGSYCKVLEPVELKDIMRKTYEKILLNYGEIKNE</sequence>
<dbReference type="InterPro" id="IPR057727">
    <property type="entry name" value="WCX_dom"/>
</dbReference>
<keyword evidence="4" id="KW-1185">Reference proteome</keyword>
<dbReference type="InterPro" id="IPR036388">
    <property type="entry name" value="WH-like_DNA-bd_sf"/>
</dbReference>
<dbReference type="PANTHER" id="PTHR34580">
    <property type="match status" value="1"/>
</dbReference>
<protein>
    <submittedName>
        <fullName evidence="3">WYL domain-containing transcriptional regulator</fullName>
    </submittedName>
</protein>
<dbReference type="Pfam" id="PF08279">
    <property type="entry name" value="HTH_11"/>
    <property type="match status" value="1"/>
</dbReference>
<dbReference type="Pfam" id="PF25583">
    <property type="entry name" value="WCX"/>
    <property type="match status" value="1"/>
</dbReference>
<comment type="caution">
    <text evidence="3">The sequence shown here is derived from an EMBL/GenBank/DDBJ whole genome shotgun (WGS) entry which is preliminary data.</text>
</comment>